<evidence type="ECO:0000313" key="3">
    <source>
        <dbReference type="Proteomes" id="UP000803844"/>
    </source>
</evidence>
<evidence type="ECO:0000313" key="2">
    <source>
        <dbReference type="EMBL" id="KAF3765779.1"/>
    </source>
</evidence>
<name>A0A9P4Y3E5_CRYP1</name>
<feature type="region of interest" description="Disordered" evidence="1">
    <location>
        <begin position="1"/>
        <end position="24"/>
    </location>
</feature>
<dbReference type="EMBL" id="MU032347">
    <property type="protein sequence ID" value="KAF3765779.1"/>
    <property type="molecule type" value="Genomic_DNA"/>
</dbReference>
<keyword evidence="3" id="KW-1185">Reference proteome</keyword>
<dbReference type="RefSeq" id="XP_040776740.1">
    <property type="nucleotide sequence ID" value="XM_040923341.1"/>
</dbReference>
<dbReference type="OrthoDB" id="1911848at2759"/>
<organism evidence="2 3">
    <name type="scientific">Cryphonectria parasitica (strain ATCC 38755 / EP155)</name>
    <dbReference type="NCBI Taxonomy" id="660469"/>
    <lineage>
        <taxon>Eukaryota</taxon>
        <taxon>Fungi</taxon>
        <taxon>Dikarya</taxon>
        <taxon>Ascomycota</taxon>
        <taxon>Pezizomycotina</taxon>
        <taxon>Sordariomycetes</taxon>
        <taxon>Sordariomycetidae</taxon>
        <taxon>Diaporthales</taxon>
        <taxon>Cryphonectriaceae</taxon>
        <taxon>Cryphonectria-Endothia species complex</taxon>
        <taxon>Cryphonectria</taxon>
    </lineage>
</organism>
<evidence type="ECO:0000256" key="1">
    <source>
        <dbReference type="SAM" id="MobiDB-lite"/>
    </source>
</evidence>
<dbReference type="Proteomes" id="UP000803844">
    <property type="component" value="Unassembled WGS sequence"/>
</dbReference>
<protein>
    <submittedName>
        <fullName evidence="2">Uncharacterized protein</fullName>
    </submittedName>
</protein>
<comment type="caution">
    <text evidence="2">The sequence shown here is derived from an EMBL/GenBank/DDBJ whole genome shotgun (WGS) entry which is preliminary data.</text>
</comment>
<gene>
    <name evidence="2" type="ORF">M406DRAFT_356050</name>
</gene>
<reference evidence="2" key="1">
    <citation type="journal article" date="2020" name="Phytopathology">
        <title>Genome sequence of the chestnut blight fungus Cryphonectria parasitica EP155: A fundamental resource for an archetypical invasive plant pathogen.</title>
        <authorList>
            <person name="Crouch J.A."/>
            <person name="Dawe A."/>
            <person name="Aerts A."/>
            <person name="Barry K."/>
            <person name="Churchill A.C.L."/>
            <person name="Grimwood J."/>
            <person name="Hillman B."/>
            <person name="Milgroom M.G."/>
            <person name="Pangilinan J."/>
            <person name="Smith M."/>
            <person name="Salamov A."/>
            <person name="Schmutz J."/>
            <person name="Yadav J."/>
            <person name="Grigoriev I.V."/>
            <person name="Nuss D."/>
        </authorList>
    </citation>
    <scope>NUCLEOTIDE SEQUENCE</scope>
    <source>
        <strain evidence="2">EP155</strain>
    </source>
</reference>
<dbReference type="AlphaFoldDB" id="A0A9P4Y3E5"/>
<dbReference type="GeneID" id="63840470"/>
<proteinExistence type="predicted"/>
<accession>A0A9P4Y3E5</accession>
<sequence length="320" mass="36482">MSDGTANRPAEAAGRAEAEDEGDTGTVHGHVRVLLLTFEFNDLYLDQETQDVQAAFERLNYDVESYNIPMLRSQRCVQKRVASFLQEGDMDTLTIIYYHGHGAFDDGKDWCGFKLISHQVPDQSKTISLRDIIRTLWDGLNVDDPRTRARIRETYQNYQRIASVRWEDIQDDIIDAECDTLTILDCCGAGLAAVSNLEEVVEQKSKWQRLQRLQFQVEDGHEFHGTRNELIAASTWAESTPGMASAMIEALEWNLEREGSMASAPTIIRNMNNILAAEYVSDWRRNAPYAMPQAVHYILRRTLRPKILLEFRAPAQAPEE</sequence>